<dbReference type="EC" id="6.3.5.-" evidence="6"/>
<dbReference type="Gene3D" id="3.30.1360.30">
    <property type="entry name" value="GAD-like domain"/>
    <property type="match status" value="1"/>
</dbReference>
<dbReference type="SMART" id="SM00845">
    <property type="entry name" value="GatB_Yqey"/>
    <property type="match status" value="1"/>
</dbReference>
<keyword evidence="8" id="KW-0808">Transferase</keyword>
<dbReference type="InterPro" id="IPR004414">
    <property type="entry name" value="GatE"/>
</dbReference>
<dbReference type="FunFam" id="1.10.10.410:FF:000003">
    <property type="entry name" value="Glutamyl-tRNA(Gln) amidotransferase subunit E"/>
    <property type="match status" value="1"/>
</dbReference>
<dbReference type="PANTHER" id="PTHR11659:SF2">
    <property type="entry name" value="GLUTAMYL-TRNA(GLN) AMIDOTRANSFERASE SUBUNIT E"/>
    <property type="match status" value="1"/>
</dbReference>
<comment type="function">
    <text evidence="6">Allows the formation of correctly charged Gln-tRNA(Gln) through the transamidation of misacylated Glu-tRNA(Gln) in organisms which lack glutaminyl-tRNA synthetase. The reaction takes place in the presence of glutamine and ATP through an activated gamma-phospho-Glu-tRNA(Gln). The GatDE system is specific for glutamate and does not act on aspartate.</text>
</comment>
<dbReference type="SUPFAM" id="SSF89095">
    <property type="entry name" value="GatB/YqeY motif"/>
    <property type="match status" value="1"/>
</dbReference>
<dbReference type="InterPro" id="IPR004115">
    <property type="entry name" value="GAD-like_sf"/>
</dbReference>
<dbReference type="InterPro" id="IPR023168">
    <property type="entry name" value="GatB_Yqey_C_2"/>
</dbReference>
<evidence type="ECO:0000313" key="9">
    <source>
        <dbReference type="Proteomes" id="UP000034424"/>
    </source>
</evidence>
<dbReference type="Gene3D" id="1.10.10.410">
    <property type="match status" value="1"/>
</dbReference>
<dbReference type="GO" id="GO:0006412">
    <property type="term" value="P:translation"/>
    <property type="evidence" value="ECO:0007669"/>
    <property type="project" value="UniProtKB-UniRule"/>
</dbReference>
<dbReference type="AlphaFoldDB" id="A0A0F8JCM8"/>
<name>A0A0F8JCM8_METMZ</name>
<dbReference type="InterPro" id="IPR029351">
    <property type="entry name" value="GAD_dom"/>
</dbReference>
<dbReference type="InterPro" id="IPR006075">
    <property type="entry name" value="Asn/Gln-tRNA_Trfase_suB/E_cat"/>
</dbReference>
<reference evidence="8 9" key="1">
    <citation type="journal article" date="2015" name="ISME J.">
        <title>Genomic and phenotypic differentiation among Methanosarcina mazei populations from Columbia River sediment.</title>
        <authorList>
            <person name="Youngblut N.D."/>
            <person name="Wirth J.S."/>
            <person name="Henriksen J.R."/>
            <person name="Smith M."/>
            <person name="Simon H."/>
            <person name="Metcalf W.W."/>
            <person name="Whitaker R.J."/>
        </authorList>
    </citation>
    <scope>NUCLEOTIDE SEQUENCE [LARGE SCALE GENOMIC DNA]</scope>
    <source>
        <strain evidence="8 9">3.F.T.2.1</strain>
    </source>
</reference>
<dbReference type="Pfam" id="PF02637">
    <property type="entry name" value="GatB_Yqey"/>
    <property type="match status" value="1"/>
</dbReference>
<dbReference type="InterPro" id="IPR014746">
    <property type="entry name" value="Gln_synth/guanido_kin_cat_dom"/>
</dbReference>
<evidence type="ECO:0000256" key="4">
    <source>
        <dbReference type="ARBA" id="ARBA00022917"/>
    </source>
</evidence>
<evidence type="ECO:0000259" key="7">
    <source>
        <dbReference type="SMART" id="SM00845"/>
    </source>
</evidence>
<dbReference type="FunFam" id="3.30.1360.30:FF:000003">
    <property type="entry name" value="Glutamyl-tRNA(Gln) amidotransferase subunit E"/>
    <property type="match status" value="1"/>
</dbReference>
<dbReference type="HAMAP" id="MF_00588">
    <property type="entry name" value="GatE"/>
    <property type="match status" value="1"/>
</dbReference>
<dbReference type="InterPro" id="IPR003789">
    <property type="entry name" value="Asn/Gln_tRNA_amidoTrase-B-like"/>
</dbReference>
<dbReference type="NCBIfam" id="TIGR00134">
    <property type="entry name" value="gatE_arch"/>
    <property type="match status" value="1"/>
</dbReference>
<dbReference type="SUPFAM" id="SSF55931">
    <property type="entry name" value="Glutamine synthetase/guanido kinase"/>
    <property type="match status" value="1"/>
</dbReference>
<dbReference type="InterPro" id="IPR042114">
    <property type="entry name" value="GatB_C_1"/>
</dbReference>
<dbReference type="Pfam" id="PF02938">
    <property type="entry name" value="GAD"/>
    <property type="match status" value="1"/>
</dbReference>
<accession>A0A0F8JCM8</accession>
<dbReference type="GO" id="GO:0005524">
    <property type="term" value="F:ATP binding"/>
    <property type="evidence" value="ECO:0007669"/>
    <property type="project" value="UniProtKB-KW"/>
</dbReference>
<dbReference type="PATRIC" id="fig|2209.70.peg.2858"/>
<sequence>MEKYDYSELGLKAGLEIHQQLDSKEKLFCRCPTLIRDIEDSDFEFFRYLRATESEMGEKDRAAVEQTKIRRKYIYKAYDTTCLVENDEEPPGELNREALDISLGVAKLFNMKPVDQMHVMRKIVVDGSNTSGFQRTAFLASDGNIETSEGRCGIDSLCVEEEAAQKIEEIGDSIIYSLDRLGIPLVEIATAPDIKSPRHAREVAEYIGMVLRSTGKVKRGLGTIRQDVNISIARGARVEIKGVQALDLIEDIVRREVERQLNLLFIRQELLERKAFVCEEIYDATGLFVDTKSKVLQKGIKKGAILAARLRKFNGLVGREVQPGRRLGTEFSDRAKTAGVGGIFHTDELPNYGITEKEVQALRDAIGANPDDAIIMVADEPEKSRLAIEAVILRAKEAIEGIPEETRKALPDGNTAYMRPLPGAARMYPETDVPQIEISQEYFDSIEVPELLTERAKRFASESGLNKELAEKIAYSKYLPLFEALLDTYSDNEHVNSTLIARTLVGIVPEIRRNGAETDNLTDEHFSGVFAAISNQEIAKEAIQDLLTALAKEPEITVQQAISNLGLSAFDPEEIENFIKNMVREKGDFIKEKGPAALGPLMGIVMKEFRGKVDGKILSHMLKREIDSFINPERLCFCEQPFYEFILYFFVTIQIAC</sequence>
<dbReference type="NCBIfam" id="NF003107">
    <property type="entry name" value="PRK04028.1"/>
    <property type="match status" value="1"/>
</dbReference>
<evidence type="ECO:0000256" key="2">
    <source>
        <dbReference type="ARBA" id="ARBA00022741"/>
    </source>
</evidence>
<dbReference type="RefSeq" id="WP_235284336.1">
    <property type="nucleotide sequence ID" value="NZ_JJPL01000051.1"/>
</dbReference>
<evidence type="ECO:0000313" key="8">
    <source>
        <dbReference type="EMBL" id="KKG66530.1"/>
    </source>
</evidence>
<comment type="similarity">
    <text evidence="6">Belongs to the GatB/GatE family. GatE subfamily.</text>
</comment>
<dbReference type="EMBL" id="JJPL01000051">
    <property type="protein sequence ID" value="KKG66530.1"/>
    <property type="molecule type" value="Genomic_DNA"/>
</dbReference>
<feature type="domain" description="Asn/Gln amidotransferase" evidence="7">
    <location>
        <begin position="480"/>
        <end position="626"/>
    </location>
</feature>
<gene>
    <name evidence="6" type="primary">gatE</name>
    <name evidence="8" type="ORF">DU67_13040</name>
</gene>
<dbReference type="GO" id="GO:0016740">
    <property type="term" value="F:transferase activity"/>
    <property type="evidence" value="ECO:0007669"/>
    <property type="project" value="UniProtKB-KW"/>
</dbReference>
<dbReference type="Proteomes" id="UP000034424">
    <property type="component" value="Unassembled WGS sequence"/>
</dbReference>
<evidence type="ECO:0000256" key="3">
    <source>
        <dbReference type="ARBA" id="ARBA00022840"/>
    </source>
</evidence>
<dbReference type="GO" id="GO:0004812">
    <property type="term" value="F:aminoacyl-tRNA ligase activity"/>
    <property type="evidence" value="ECO:0007669"/>
    <property type="project" value="InterPro"/>
</dbReference>
<comment type="catalytic activity">
    <reaction evidence="5 6">
        <text>L-glutamyl-tRNA(Gln) + L-glutamine + ATP + H2O = L-glutaminyl-tRNA(Gln) + L-glutamate + ADP + phosphate + H(+)</text>
        <dbReference type="Rhea" id="RHEA:17521"/>
        <dbReference type="Rhea" id="RHEA-COMP:9681"/>
        <dbReference type="Rhea" id="RHEA-COMP:9684"/>
        <dbReference type="ChEBI" id="CHEBI:15377"/>
        <dbReference type="ChEBI" id="CHEBI:15378"/>
        <dbReference type="ChEBI" id="CHEBI:29985"/>
        <dbReference type="ChEBI" id="CHEBI:30616"/>
        <dbReference type="ChEBI" id="CHEBI:43474"/>
        <dbReference type="ChEBI" id="CHEBI:58359"/>
        <dbReference type="ChEBI" id="CHEBI:78520"/>
        <dbReference type="ChEBI" id="CHEBI:78521"/>
        <dbReference type="ChEBI" id="CHEBI:456216"/>
    </reaction>
</comment>
<comment type="caution">
    <text evidence="8">The sequence shown here is derived from an EMBL/GenBank/DDBJ whole genome shotgun (WGS) entry which is preliminary data.</text>
</comment>
<dbReference type="GO" id="GO:0050567">
    <property type="term" value="F:glutaminyl-tRNA synthase (glutamine-hydrolyzing) activity"/>
    <property type="evidence" value="ECO:0007669"/>
    <property type="project" value="UniProtKB-UniRule"/>
</dbReference>
<evidence type="ECO:0000256" key="5">
    <source>
        <dbReference type="ARBA" id="ARBA00047913"/>
    </source>
</evidence>
<dbReference type="InterPro" id="IPR018027">
    <property type="entry name" value="Asn/Gln_amidotransferase"/>
</dbReference>
<protein>
    <recommendedName>
        <fullName evidence="6">Glutamyl-tRNA(Gln) amidotransferase subunit E</fullName>
        <shortName evidence="6">Glu-ADT subunit E</shortName>
        <ecNumber evidence="6">6.3.5.-</ecNumber>
    </recommendedName>
</protein>
<dbReference type="GO" id="GO:0005737">
    <property type="term" value="C:cytoplasm"/>
    <property type="evidence" value="ECO:0007669"/>
    <property type="project" value="InterPro"/>
</dbReference>
<dbReference type="PROSITE" id="PS01234">
    <property type="entry name" value="GATB"/>
    <property type="match status" value="1"/>
</dbReference>
<keyword evidence="4 6" id="KW-0648">Protein biosynthesis</keyword>
<dbReference type="SUPFAM" id="SSF55261">
    <property type="entry name" value="GAD domain-like"/>
    <property type="match status" value="1"/>
</dbReference>
<dbReference type="GO" id="GO:0070681">
    <property type="term" value="P:glutaminyl-tRNAGln biosynthesis via transamidation"/>
    <property type="evidence" value="ECO:0007669"/>
    <property type="project" value="TreeGrafter"/>
</dbReference>
<keyword evidence="3 6" id="KW-0067">ATP-binding</keyword>
<proteinExistence type="inferred from homology"/>
<keyword evidence="2 6" id="KW-0547">Nucleotide-binding</keyword>
<dbReference type="Gene3D" id="1.10.150.380">
    <property type="entry name" value="GatB domain, N-terminal subdomain"/>
    <property type="match status" value="1"/>
</dbReference>
<dbReference type="PANTHER" id="PTHR11659">
    <property type="entry name" value="GLUTAMYL-TRNA GLN AMIDOTRANSFERASE SUBUNIT B MITOCHONDRIAL AND PROKARYOTIC PET112-RELATED"/>
    <property type="match status" value="1"/>
</dbReference>
<comment type="subunit">
    <text evidence="6">Heterodimer of GatD and GatE.</text>
</comment>
<dbReference type="Pfam" id="PF02934">
    <property type="entry name" value="GatB_N"/>
    <property type="match status" value="1"/>
</dbReference>
<evidence type="ECO:0000256" key="6">
    <source>
        <dbReference type="HAMAP-Rule" id="MF_00588"/>
    </source>
</evidence>
<dbReference type="InterPro" id="IPR017958">
    <property type="entry name" value="Gln-tRNA_amidoTrfase_suB_CS"/>
</dbReference>
<evidence type="ECO:0000256" key="1">
    <source>
        <dbReference type="ARBA" id="ARBA00022598"/>
    </source>
</evidence>
<keyword evidence="1 6" id="KW-0436">Ligase</keyword>
<dbReference type="InterPro" id="IPR017959">
    <property type="entry name" value="Asn/Gln-tRNA_amidoTrfase_suB/E"/>
</dbReference>
<organism evidence="8 9">
    <name type="scientific">Methanosarcina mazei</name>
    <name type="common">Methanosarcina frisia</name>
    <dbReference type="NCBI Taxonomy" id="2209"/>
    <lineage>
        <taxon>Archaea</taxon>
        <taxon>Methanobacteriati</taxon>
        <taxon>Methanobacteriota</taxon>
        <taxon>Stenosarchaea group</taxon>
        <taxon>Methanomicrobia</taxon>
        <taxon>Methanosarcinales</taxon>
        <taxon>Methanosarcinaceae</taxon>
        <taxon>Methanosarcina</taxon>
    </lineage>
</organism>